<evidence type="ECO:0000313" key="3">
    <source>
        <dbReference type="EMBL" id="KAF4961308.1"/>
    </source>
</evidence>
<evidence type="ECO:0000256" key="1">
    <source>
        <dbReference type="SAM" id="MobiDB-lite"/>
    </source>
</evidence>
<evidence type="ECO:0000313" key="4">
    <source>
        <dbReference type="Proteomes" id="UP000604273"/>
    </source>
</evidence>
<feature type="region of interest" description="Disordered" evidence="1">
    <location>
        <begin position="73"/>
        <end position="97"/>
    </location>
</feature>
<dbReference type="AlphaFoldDB" id="A0A8H4X484"/>
<organism evidence="3 4">
    <name type="scientific">Fusarium gaditjirri</name>
    <dbReference type="NCBI Taxonomy" id="282569"/>
    <lineage>
        <taxon>Eukaryota</taxon>
        <taxon>Fungi</taxon>
        <taxon>Dikarya</taxon>
        <taxon>Ascomycota</taxon>
        <taxon>Pezizomycotina</taxon>
        <taxon>Sordariomycetes</taxon>
        <taxon>Hypocreomycetidae</taxon>
        <taxon>Hypocreales</taxon>
        <taxon>Nectriaceae</taxon>
        <taxon>Fusarium</taxon>
        <taxon>Fusarium nisikadoi species complex</taxon>
    </lineage>
</organism>
<gene>
    <name evidence="3" type="ORF">FGADI_326</name>
</gene>
<sequence length="97" mass="10324">MSSPVARVARSAVLLRPLPAAQRGLRTSSVLRDSEPYQAKPPKQNENHNKILVAGALAIGGGFWWFYRGGKPILDASGEPKAPTKSDGDGGDGHEDM</sequence>
<dbReference type="OrthoDB" id="5068918at2759"/>
<dbReference type="Proteomes" id="UP000604273">
    <property type="component" value="Unassembled WGS sequence"/>
</dbReference>
<feature type="compositionally biased region" description="Basic and acidic residues" evidence="1">
    <location>
        <begin position="82"/>
        <end position="97"/>
    </location>
</feature>
<keyword evidence="2" id="KW-0472">Membrane</keyword>
<keyword evidence="2" id="KW-0812">Transmembrane</keyword>
<reference evidence="3" key="2">
    <citation type="submission" date="2020-05" db="EMBL/GenBank/DDBJ databases">
        <authorList>
            <person name="Kim H.-S."/>
            <person name="Proctor R.H."/>
            <person name="Brown D.W."/>
        </authorList>
    </citation>
    <scope>NUCLEOTIDE SEQUENCE</scope>
    <source>
        <strain evidence="3">NRRL 45417</strain>
    </source>
</reference>
<comment type="caution">
    <text evidence="3">The sequence shown here is derived from an EMBL/GenBank/DDBJ whole genome shotgun (WGS) entry which is preliminary data.</text>
</comment>
<reference evidence="3" key="1">
    <citation type="journal article" date="2020" name="BMC Genomics">
        <title>Correction to: Identification and distribution of gene clusters required for synthesis of sphingolipid metabolism inhibitors in diverse species of the filamentous fungus Fusarium.</title>
        <authorList>
            <person name="Kim H.S."/>
            <person name="Lohmar J.M."/>
            <person name="Busman M."/>
            <person name="Brown D.W."/>
            <person name="Naumann T.A."/>
            <person name="Divon H.H."/>
            <person name="Lysoe E."/>
            <person name="Uhlig S."/>
            <person name="Proctor R.H."/>
        </authorList>
    </citation>
    <scope>NUCLEOTIDE SEQUENCE</scope>
    <source>
        <strain evidence="3">NRRL 45417</strain>
    </source>
</reference>
<proteinExistence type="predicted"/>
<accession>A0A8H4X484</accession>
<feature type="region of interest" description="Disordered" evidence="1">
    <location>
        <begin position="24"/>
        <end position="47"/>
    </location>
</feature>
<name>A0A8H4X484_9HYPO</name>
<feature type="transmembrane region" description="Helical" evidence="2">
    <location>
        <begin position="51"/>
        <end position="67"/>
    </location>
</feature>
<protein>
    <submittedName>
        <fullName evidence="3">Uncharacterized protein</fullName>
    </submittedName>
</protein>
<keyword evidence="4" id="KW-1185">Reference proteome</keyword>
<dbReference type="EMBL" id="JABFAI010000006">
    <property type="protein sequence ID" value="KAF4961308.1"/>
    <property type="molecule type" value="Genomic_DNA"/>
</dbReference>
<evidence type="ECO:0000256" key="2">
    <source>
        <dbReference type="SAM" id="Phobius"/>
    </source>
</evidence>
<keyword evidence="2" id="KW-1133">Transmembrane helix</keyword>